<name>A0A833Z079_9CHIR</name>
<evidence type="ECO:0000313" key="2">
    <source>
        <dbReference type="EMBL" id="KAF6086262.1"/>
    </source>
</evidence>
<dbReference type="Proteomes" id="UP000664940">
    <property type="component" value="Unassembled WGS sequence"/>
</dbReference>
<proteinExistence type="predicted"/>
<evidence type="ECO:0000313" key="3">
    <source>
        <dbReference type="Proteomes" id="UP000664940"/>
    </source>
</evidence>
<accession>A0A833Z079</accession>
<protein>
    <submittedName>
        <fullName evidence="2">Uncharacterized protein</fullName>
    </submittedName>
</protein>
<reference evidence="2 3" key="1">
    <citation type="journal article" date="2020" name="Nature">
        <title>Six reference-quality genomes reveal evolution of bat adaptations.</title>
        <authorList>
            <person name="Jebb D."/>
            <person name="Huang Z."/>
            <person name="Pippel M."/>
            <person name="Hughes G.M."/>
            <person name="Lavrichenko K."/>
            <person name="Devanna P."/>
            <person name="Winkler S."/>
            <person name="Jermiin L.S."/>
            <person name="Skirmuntt E.C."/>
            <person name="Katzourakis A."/>
            <person name="Burkitt-Gray L."/>
            <person name="Ray D.A."/>
            <person name="Sullivan K.A.M."/>
            <person name="Roscito J.G."/>
            <person name="Kirilenko B.M."/>
            <person name="Davalos L.M."/>
            <person name="Corthals A.P."/>
            <person name="Power M.L."/>
            <person name="Jones G."/>
            <person name="Ransome R.D."/>
            <person name="Dechmann D.K.N."/>
            <person name="Locatelli A.G."/>
            <person name="Puechmaille S.J."/>
            <person name="Fedrigo O."/>
            <person name="Jarvis E.D."/>
            <person name="Hiller M."/>
            <person name="Vernes S.C."/>
            <person name="Myers E.W."/>
            <person name="Teeling E.C."/>
        </authorList>
    </citation>
    <scope>NUCLEOTIDE SEQUENCE [LARGE SCALE GENOMIC DNA]</scope>
    <source>
        <strain evidence="2">Bat1K_MPI-CBG_1</strain>
    </source>
</reference>
<gene>
    <name evidence="2" type="ORF">HJG60_008457</name>
</gene>
<dbReference type="EMBL" id="JABVXQ010000011">
    <property type="protein sequence ID" value="KAF6086262.1"/>
    <property type="molecule type" value="Genomic_DNA"/>
</dbReference>
<organism evidence="2 3">
    <name type="scientific">Phyllostomus discolor</name>
    <name type="common">pale spear-nosed bat</name>
    <dbReference type="NCBI Taxonomy" id="89673"/>
    <lineage>
        <taxon>Eukaryota</taxon>
        <taxon>Metazoa</taxon>
        <taxon>Chordata</taxon>
        <taxon>Craniata</taxon>
        <taxon>Vertebrata</taxon>
        <taxon>Euteleostomi</taxon>
        <taxon>Mammalia</taxon>
        <taxon>Eutheria</taxon>
        <taxon>Laurasiatheria</taxon>
        <taxon>Chiroptera</taxon>
        <taxon>Yangochiroptera</taxon>
        <taxon>Phyllostomidae</taxon>
        <taxon>Phyllostominae</taxon>
        <taxon>Phyllostomus</taxon>
    </lineage>
</organism>
<comment type="caution">
    <text evidence="2">The sequence shown here is derived from an EMBL/GenBank/DDBJ whole genome shotgun (WGS) entry which is preliminary data.</text>
</comment>
<evidence type="ECO:0000256" key="1">
    <source>
        <dbReference type="SAM" id="MobiDB-lite"/>
    </source>
</evidence>
<feature type="region of interest" description="Disordered" evidence="1">
    <location>
        <begin position="53"/>
        <end position="72"/>
    </location>
</feature>
<dbReference type="AlphaFoldDB" id="A0A833Z079"/>
<feature type="compositionally biased region" description="Basic residues" evidence="1">
    <location>
        <begin position="172"/>
        <end position="181"/>
    </location>
</feature>
<sequence>MPHGDVTFPTSVCPSITQGSRSSLICSVGLGSMTGSAHLKAFPFPRVRGGVGQAAPPRVSPAGSFRKQTRTGPSSVFQAPFWTWGCNRGQHRQRASSSEIRRPYIKKHNKQIHYMMCRKVMNASAGRGTRRGPGTAGRMGAGLGLAAWAGQPHAASAREQSRGASCPIQNLGRHHSCRGEG</sequence>
<feature type="region of interest" description="Disordered" evidence="1">
    <location>
        <begin position="153"/>
        <end position="181"/>
    </location>
</feature>